<dbReference type="Gene3D" id="2.40.50.40">
    <property type="match status" value="1"/>
</dbReference>
<evidence type="ECO:0000313" key="5">
    <source>
        <dbReference type="Ensembl" id="ENSMALP00000011782.1"/>
    </source>
</evidence>
<keyword evidence="2" id="KW-0202">Cytokine</keyword>
<name>A0A3Q3JDJ6_MONAL</name>
<dbReference type="Pfam" id="PF00048">
    <property type="entry name" value="IL8"/>
    <property type="match status" value="1"/>
</dbReference>
<dbReference type="InterPro" id="IPR033899">
    <property type="entry name" value="CXC_Chemokine_domain"/>
</dbReference>
<evidence type="ECO:0000259" key="4">
    <source>
        <dbReference type="SMART" id="SM00199"/>
    </source>
</evidence>
<dbReference type="SMART" id="SM00199">
    <property type="entry name" value="SCY"/>
    <property type="match status" value="1"/>
</dbReference>
<reference evidence="5" key="1">
    <citation type="submission" date="2025-08" db="UniProtKB">
        <authorList>
            <consortium name="Ensembl"/>
        </authorList>
    </citation>
    <scope>IDENTIFICATION</scope>
</reference>
<evidence type="ECO:0000256" key="1">
    <source>
        <dbReference type="ARBA" id="ARBA00010665"/>
    </source>
</evidence>
<dbReference type="GO" id="GO:0006952">
    <property type="term" value="P:defense response"/>
    <property type="evidence" value="ECO:0007669"/>
    <property type="project" value="InterPro"/>
</dbReference>
<evidence type="ECO:0000313" key="6">
    <source>
        <dbReference type="Proteomes" id="UP000261600"/>
    </source>
</evidence>
<dbReference type="SUPFAM" id="SSF54117">
    <property type="entry name" value="Interleukin 8-like chemokines"/>
    <property type="match status" value="1"/>
</dbReference>
<dbReference type="GO" id="GO:0008009">
    <property type="term" value="F:chemokine activity"/>
    <property type="evidence" value="ECO:0007669"/>
    <property type="project" value="InterPro"/>
</dbReference>
<dbReference type="Ensembl" id="ENSMALT00000012031.1">
    <property type="protein sequence ID" value="ENSMALP00000011782.1"/>
    <property type="gene ID" value="ENSMALG00000008371.1"/>
</dbReference>
<comment type="similarity">
    <text evidence="1">Belongs to the intercrine alpha (chemokine CxC) family.</text>
</comment>
<sequence>MNSHAIAFVTCLLVLCAEGQLANRARQCKCLNGYIGRINPQLIKAKPVIHHPSIFCPNTEIIITTKTNKEKCVDPESLLGKLILKTTTGKMTVRMTTASPQTDTWSSTRVHGTSRV</sequence>
<dbReference type="InterPro" id="IPR001811">
    <property type="entry name" value="Chemokine_IL8-like_dom"/>
</dbReference>
<feature type="chain" id="PRO_5018762087" description="Chemokine interleukin-8-like domain-containing protein" evidence="3">
    <location>
        <begin position="20"/>
        <end position="116"/>
    </location>
</feature>
<dbReference type="CDD" id="cd00273">
    <property type="entry name" value="Chemokine_CXC"/>
    <property type="match status" value="1"/>
</dbReference>
<accession>A0A3Q3JDJ6</accession>
<evidence type="ECO:0000256" key="3">
    <source>
        <dbReference type="SAM" id="SignalP"/>
    </source>
</evidence>
<dbReference type="STRING" id="43700.ENSMALP00000011782"/>
<keyword evidence="3" id="KW-0732">Signal</keyword>
<feature type="signal peptide" evidence="3">
    <location>
        <begin position="1"/>
        <end position="19"/>
    </location>
</feature>
<dbReference type="Proteomes" id="UP000261600">
    <property type="component" value="Unplaced"/>
</dbReference>
<feature type="domain" description="Chemokine interleukin-8-like" evidence="4">
    <location>
        <begin position="25"/>
        <end position="87"/>
    </location>
</feature>
<dbReference type="InterPro" id="IPR036048">
    <property type="entry name" value="Interleukin_8-like_sf"/>
</dbReference>
<dbReference type="GO" id="GO:0005615">
    <property type="term" value="C:extracellular space"/>
    <property type="evidence" value="ECO:0007669"/>
    <property type="project" value="UniProtKB-KW"/>
</dbReference>
<dbReference type="GO" id="GO:0006955">
    <property type="term" value="P:immune response"/>
    <property type="evidence" value="ECO:0007669"/>
    <property type="project" value="InterPro"/>
</dbReference>
<proteinExistence type="inferred from homology"/>
<evidence type="ECO:0000256" key="2">
    <source>
        <dbReference type="ARBA" id="ARBA00022514"/>
    </source>
</evidence>
<protein>
    <recommendedName>
        <fullName evidence="4">Chemokine interleukin-8-like domain-containing protein</fullName>
    </recommendedName>
</protein>
<reference evidence="5" key="2">
    <citation type="submission" date="2025-09" db="UniProtKB">
        <authorList>
            <consortium name="Ensembl"/>
        </authorList>
    </citation>
    <scope>IDENTIFICATION</scope>
</reference>
<dbReference type="AlphaFoldDB" id="A0A3Q3JDJ6"/>
<keyword evidence="6" id="KW-1185">Reference proteome</keyword>
<organism evidence="5 6">
    <name type="scientific">Monopterus albus</name>
    <name type="common">Swamp eel</name>
    <dbReference type="NCBI Taxonomy" id="43700"/>
    <lineage>
        <taxon>Eukaryota</taxon>
        <taxon>Metazoa</taxon>
        <taxon>Chordata</taxon>
        <taxon>Craniata</taxon>
        <taxon>Vertebrata</taxon>
        <taxon>Euteleostomi</taxon>
        <taxon>Actinopterygii</taxon>
        <taxon>Neopterygii</taxon>
        <taxon>Teleostei</taxon>
        <taxon>Neoteleostei</taxon>
        <taxon>Acanthomorphata</taxon>
        <taxon>Anabantaria</taxon>
        <taxon>Synbranchiformes</taxon>
        <taxon>Synbranchidae</taxon>
        <taxon>Monopterus</taxon>
    </lineage>
</organism>